<dbReference type="InterPro" id="IPR052957">
    <property type="entry name" value="Auxin_embryo_med"/>
</dbReference>
<dbReference type="OrthoDB" id="1262810at2759"/>
<dbReference type="STRING" id="348802.A0A0D2BC32"/>
<evidence type="ECO:0000313" key="2">
    <source>
        <dbReference type="Proteomes" id="UP000054342"/>
    </source>
</evidence>
<reference evidence="1 2" key="1">
    <citation type="submission" date="2015-01" db="EMBL/GenBank/DDBJ databases">
        <title>The Genome Sequence of Exophiala xenobiotica CBS118157.</title>
        <authorList>
            <consortium name="The Broad Institute Genomics Platform"/>
            <person name="Cuomo C."/>
            <person name="de Hoog S."/>
            <person name="Gorbushina A."/>
            <person name="Stielow B."/>
            <person name="Teixiera M."/>
            <person name="Abouelleil A."/>
            <person name="Chapman S.B."/>
            <person name="Priest M."/>
            <person name="Young S.K."/>
            <person name="Wortman J."/>
            <person name="Nusbaum C."/>
            <person name="Birren B."/>
        </authorList>
    </citation>
    <scope>NUCLEOTIDE SEQUENCE [LARGE SCALE GENOMIC DNA]</scope>
    <source>
        <strain evidence="1 2">CBS 118157</strain>
    </source>
</reference>
<name>A0A0D2BC32_9EURO</name>
<proteinExistence type="predicted"/>
<sequence>MSKPGFDEKGFPLNVPAASREINRICGRRGHIAARHEEQLRGTDEDLQDDYRQKALTLREVYARYTKTVAEQLYSSRFRLIYELLQNGDDARYAEGVEPTVTFRIKPTELIIETNERGFSLGDVEAICDTGKSSKIGNSDTTGEKGLGFKSVFGIADYVHIQSGLWSFRFEHKRGEDGVGMITPIWTDVVTSLPAGVGTKCTLRYSDTRDNFYQRLISEFERLPKTTIFALRQVRRMVVVVERADGRSDHITFTKDGDLSSEEMQISTTVTGQFGDHRSEKTRLRCFEHTVIDLPSESQRTNAASDVTVAFEVNLSGTPVVPPRGQHVFAYLPVQRVPHLPFLIHANFVLAANREAVPDTDWNQALRQGIVTAFVEWVMKVVTPGDELEYKWMRYLPGTTIEGFWGDLYDDIKYELLRKAILRSRRGRLHNLRHLRILPHWFFYEGLPLLPDTEADIYLSDRYEPQDVKTLKELGLGGITAPELLTRMKLGLLASEKAGIHDRPLDDPWHTRFGVLVHWLLQIDYVKLEVENLNIIPLNNNGWVSPSSLRRDPVYLPYIIDEDAVRIEVPDGLGIRKLHPTAAADGERASFYMSLGIASCPHYTVTQKILEGHESSGRRGNVLTFLRDLEILFWFGQPTSQSSVRHTRLRLVSDENMQHRGRSLFFPSDNEYHSEKLLAATLKKDLSDCGYGILDSRYMESQVRKHIRHDLDWISWLQKCGISYFPPLTEVRSGQYKLNPLMSLIARDNSKSFVANLKEHWSDYRVGAARITKHLKMIDVPCRNGTHKELGETILPVQQLVEKSKELQMEEVLPFLELPPESDIQQSDTWSFLKDFGVICELDTSFFLKAVRLLTASTQTQLIPVCTSIYAGIAQTTNLGDTATVQKMFSDQPLIRTHTPAEVWCRSTDCIWDGPIFLRAKKVLHPVYGADRNASVFFKTILSMRDVEYRDLIDELNIFASGTNEASSFEDKLYGIYKLLAEMTRSESTIEAVRQEFNARGLIFVRQRWLKPSECLWNCTIAISGRVPLEQVYPKLKKFFVDKMKVMTMNIDVLVQELARTAKKTAPDFDEIKRIILAIGQLLAADPEVKIKDEFLNTLKKTAFLPVCCPDGMRPFSIDEHFFINDHKRYGESFRHKARIVDFCHEEMTSLHPFFELLGIRHRYLSNHVRPVTTCHRPTESIPLGRHIRDRAYGFSCCANFYNSPRYYNRNTTTHQLLLNTEVYVCEEMWTELTVRQEGDQDISVRSDRAVVKVDDEVDGKLALYVPSDHDGLYSCFHTELPGQLARLLAIQDRAAVKVIHRILNDKDLDKTMKDEDLCYYEWFDRPEPLQTSSPFPAPNGAEGPTVDLTSIPPTIPDEALLVVLADQSSNASYTQDTNNVPAPVSVNYAPQDSVWEQVARNEQYKKLLREVVRQARRGQPPQGGSLSLYEIDQALDELDNRVDYAGFFRTFGGTGNGNFEHNARIGAAGELFVFELLKSSRVSDFSIDNWQSSIRHYVRELPEYANEPAWSGREISDIMYEGNCPRLMDILRRNTTFPYPPWLGSRATPAAVRYHIEVKTTGGPCSTPFFMSGNQYRLMREKACEPHSPRAPIDLFVIMRVFNLFSSNIGLQVYINPWHLRDVALDFVADPWKVVPSEGISLIDGVLNGVDVGMTGEEAGQMRSHM</sequence>
<dbReference type="RefSeq" id="XP_013310285.1">
    <property type="nucleotide sequence ID" value="XM_013454831.1"/>
</dbReference>
<dbReference type="SUPFAM" id="SSF55874">
    <property type="entry name" value="ATPase domain of HSP90 chaperone/DNA topoisomerase II/histidine kinase"/>
    <property type="match status" value="1"/>
</dbReference>
<dbReference type="GeneID" id="25333262"/>
<evidence type="ECO:0008006" key="3">
    <source>
        <dbReference type="Google" id="ProtNLM"/>
    </source>
</evidence>
<evidence type="ECO:0000313" key="1">
    <source>
        <dbReference type="EMBL" id="KIW49701.1"/>
    </source>
</evidence>
<protein>
    <recommendedName>
        <fullName evidence="3">Protein NO VEIN C-terminal domain-containing protein</fullName>
    </recommendedName>
</protein>
<accession>A0A0D2BC32</accession>
<dbReference type="EMBL" id="KN847323">
    <property type="protein sequence ID" value="KIW49701.1"/>
    <property type="molecule type" value="Genomic_DNA"/>
</dbReference>
<dbReference type="PANTHER" id="PTHR32387">
    <property type="entry name" value="WU:FJ29H11"/>
    <property type="match status" value="1"/>
</dbReference>
<dbReference type="NCBIfam" id="NF047352">
    <property type="entry name" value="P_loop_sacsin"/>
    <property type="match status" value="1"/>
</dbReference>
<dbReference type="HOGENOM" id="CLU_000570_3_0_1"/>
<keyword evidence="2" id="KW-1185">Reference proteome</keyword>
<dbReference type="InterPro" id="IPR036890">
    <property type="entry name" value="HATPase_C_sf"/>
</dbReference>
<dbReference type="PANTHER" id="PTHR32387:SF0">
    <property type="entry name" value="PROTEIN NO VEIN"/>
    <property type="match status" value="1"/>
</dbReference>
<organism evidence="1 2">
    <name type="scientific">Exophiala xenobiotica</name>
    <dbReference type="NCBI Taxonomy" id="348802"/>
    <lineage>
        <taxon>Eukaryota</taxon>
        <taxon>Fungi</taxon>
        <taxon>Dikarya</taxon>
        <taxon>Ascomycota</taxon>
        <taxon>Pezizomycotina</taxon>
        <taxon>Eurotiomycetes</taxon>
        <taxon>Chaetothyriomycetidae</taxon>
        <taxon>Chaetothyriales</taxon>
        <taxon>Herpotrichiellaceae</taxon>
        <taxon>Exophiala</taxon>
    </lineage>
</organism>
<dbReference type="Gene3D" id="3.30.565.10">
    <property type="entry name" value="Histidine kinase-like ATPase, C-terminal domain"/>
    <property type="match status" value="1"/>
</dbReference>
<gene>
    <name evidence="1" type="ORF">PV05_11354</name>
</gene>
<dbReference type="Proteomes" id="UP000054342">
    <property type="component" value="Unassembled WGS sequence"/>
</dbReference>